<evidence type="ECO:0000256" key="9">
    <source>
        <dbReference type="HAMAP-Rule" id="MF_01318"/>
    </source>
</evidence>
<dbReference type="GO" id="GO:0015934">
    <property type="term" value="C:large ribosomal subunit"/>
    <property type="evidence" value="ECO:0007669"/>
    <property type="project" value="InterPro"/>
</dbReference>
<dbReference type="InterPro" id="IPR023674">
    <property type="entry name" value="Ribosomal_uL1-like"/>
</dbReference>
<dbReference type="Gene3D" id="3.40.50.790">
    <property type="match status" value="1"/>
</dbReference>
<dbReference type="AlphaFoldDB" id="A0A0P9F7C3"/>
<keyword evidence="5 9" id="KW-0694">RNA-binding</keyword>
<reference evidence="11 12" key="1">
    <citation type="submission" date="2015-09" db="EMBL/GenBank/DDBJ databases">
        <title>Draft genome sequence of Kouleothrix aurantiaca JCM 19913.</title>
        <authorList>
            <person name="Hemp J."/>
        </authorList>
    </citation>
    <scope>NUCLEOTIDE SEQUENCE [LARGE SCALE GENOMIC DNA]</scope>
    <source>
        <strain evidence="11 12">COM-B</strain>
    </source>
</reference>
<dbReference type="CDD" id="cd00403">
    <property type="entry name" value="Ribosomal_L1"/>
    <property type="match status" value="1"/>
</dbReference>
<dbReference type="InterPro" id="IPR023673">
    <property type="entry name" value="Ribosomal_uL1_CS"/>
</dbReference>
<evidence type="ECO:0000256" key="10">
    <source>
        <dbReference type="RuleBase" id="RU000659"/>
    </source>
</evidence>
<protein>
    <recommendedName>
        <fullName evidence="8 9">Large ribosomal subunit protein uL1</fullName>
    </recommendedName>
</protein>
<dbReference type="SUPFAM" id="SSF56808">
    <property type="entry name" value="Ribosomal protein L1"/>
    <property type="match status" value="1"/>
</dbReference>
<comment type="function">
    <text evidence="9">Binds directly to 23S rRNA. The L1 stalk is quite mobile in the ribosome, and is involved in E site tRNA release.</text>
</comment>
<proteinExistence type="inferred from homology"/>
<dbReference type="GO" id="GO:0019843">
    <property type="term" value="F:rRNA binding"/>
    <property type="evidence" value="ECO:0007669"/>
    <property type="project" value="UniProtKB-UniRule"/>
</dbReference>
<evidence type="ECO:0000256" key="7">
    <source>
        <dbReference type="ARBA" id="ARBA00023274"/>
    </source>
</evidence>
<evidence type="ECO:0000256" key="8">
    <source>
        <dbReference type="ARBA" id="ARBA00035241"/>
    </source>
</evidence>
<evidence type="ECO:0000313" key="11">
    <source>
        <dbReference type="EMBL" id="KPV52430.1"/>
    </source>
</evidence>
<keyword evidence="2 9" id="KW-0678">Repressor</keyword>
<evidence type="ECO:0000256" key="1">
    <source>
        <dbReference type="ARBA" id="ARBA00010531"/>
    </source>
</evidence>
<dbReference type="Pfam" id="PF00687">
    <property type="entry name" value="Ribosomal_L1"/>
    <property type="match status" value="1"/>
</dbReference>
<dbReference type="EMBL" id="LJCR01000546">
    <property type="protein sequence ID" value="KPV52430.1"/>
    <property type="molecule type" value="Genomic_DNA"/>
</dbReference>
<sequence>MARDHGKKYTEALKKVDRAQLYAPQDAVALIKSTSFTKFDATVEVHLRLGIDPRHADQNIRTTVALPHGTGKSVRVLVFAQGEAAQAAKDAGADFVGADDLIGRIDKENFFDFDIAIATPDMMGKVGRVGRKLGPRGLMPNPKSGTIVQPEDLPRTIREVRGGRVEFRNDRTGLLHVAVGKVSFSEGQIQDNIAALMDAVKAAKPAATKGVFIKSVTFTSTMGPGIRVDPVAAQAMSVGSTAE</sequence>
<dbReference type="FunFam" id="3.40.50.790:FF:000001">
    <property type="entry name" value="50S ribosomal protein L1"/>
    <property type="match status" value="1"/>
</dbReference>
<dbReference type="GO" id="GO:0006417">
    <property type="term" value="P:regulation of translation"/>
    <property type="evidence" value="ECO:0007669"/>
    <property type="project" value="UniProtKB-KW"/>
</dbReference>
<keyword evidence="4 9" id="KW-0810">Translation regulation</keyword>
<evidence type="ECO:0000256" key="6">
    <source>
        <dbReference type="ARBA" id="ARBA00022980"/>
    </source>
</evidence>
<dbReference type="PROSITE" id="PS01199">
    <property type="entry name" value="RIBOSOMAL_L1"/>
    <property type="match status" value="1"/>
</dbReference>
<dbReference type="NCBIfam" id="TIGR01169">
    <property type="entry name" value="rplA_bact"/>
    <property type="match status" value="1"/>
</dbReference>
<dbReference type="PIRSF" id="PIRSF002155">
    <property type="entry name" value="Ribosomal_L1"/>
    <property type="match status" value="1"/>
</dbReference>
<organism evidence="11 12">
    <name type="scientific">Kouleothrix aurantiaca</name>
    <dbReference type="NCBI Taxonomy" id="186479"/>
    <lineage>
        <taxon>Bacteria</taxon>
        <taxon>Bacillati</taxon>
        <taxon>Chloroflexota</taxon>
        <taxon>Chloroflexia</taxon>
        <taxon>Chloroflexales</taxon>
        <taxon>Roseiflexineae</taxon>
        <taxon>Roseiflexaceae</taxon>
        <taxon>Kouleothrix</taxon>
    </lineage>
</organism>
<dbReference type="InterPro" id="IPR005878">
    <property type="entry name" value="Ribosom_uL1_bac-type"/>
</dbReference>
<keyword evidence="3 9" id="KW-0699">rRNA-binding</keyword>
<dbReference type="Proteomes" id="UP000050509">
    <property type="component" value="Unassembled WGS sequence"/>
</dbReference>
<dbReference type="PANTHER" id="PTHR36427:SF3">
    <property type="entry name" value="LARGE RIBOSOMAL SUBUNIT PROTEIN UL1M"/>
    <property type="match status" value="1"/>
</dbReference>
<dbReference type="GO" id="GO:0003735">
    <property type="term" value="F:structural constituent of ribosome"/>
    <property type="evidence" value="ECO:0007669"/>
    <property type="project" value="InterPro"/>
</dbReference>
<dbReference type="PANTHER" id="PTHR36427">
    <property type="entry name" value="54S RIBOSOMAL PROTEIN L1, MITOCHONDRIAL"/>
    <property type="match status" value="1"/>
</dbReference>
<comment type="function">
    <text evidence="9">Protein L1 is also a translational repressor protein, it controls the translation of the L11 operon by binding to its mRNA.</text>
</comment>
<dbReference type="GO" id="GO:0006412">
    <property type="term" value="P:translation"/>
    <property type="evidence" value="ECO:0007669"/>
    <property type="project" value="UniProtKB-UniRule"/>
</dbReference>
<dbReference type="Gene3D" id="3.30.190.20">
    <property type="match status" value="1"/>
</dbReference>
<dbReference type="InterPro" id="IPR002143">
    <property type="entry name" value="Ribosomal_uL1"/>
</dbReference>
<evidence type="ECO:0000256" key="3">
    <source>
        <dbReference type="ARBA" id="ARBA00022730"/>
    </source>
</evidence>
<keyword evidence="6 9" id="KW-0689">Ribosomal protein</keyword>
<dbReference type="GO" id="GO:0000049">
    <property type="term" value="F:tRNA binding"/>
    <property type="evidence" value="ECO:0007669"/>
    <property type="project" value="UniProtKB-KW"/>
</dbReference>
<evidence type="ECO:0000256" key="2">
    <source>
        <dbReference type="ARBA" id="ARBA00022491"/>
    </source>
</evidence>
<accession>A0A0P9F7C3</accession>
<keyword evidence="7 9" id="KW-0687">Ribonucleoprotein</keyword>
<gene>
    <name evidence="9" type="primary">rplA</name>
    <name evidence="11" type="ORF">SE17_15535</name>
</gene>
<comment type="similarity">
    <text evidence="1 9 10">Belongs to the universal ribosomal protein uL1 family.</text>
</comment>
<evidence type="ECO:0000256" key="5">
    <source>
        <dbReference type="ARBA" id="ARBA00022884"/>
    </source>
</evidence>
<evidence type="ECO:0000256" key="4">
    <source>
        <dbReference type="ARBA" id="ARBA00022845"/>
    </source>
</evidence>
<name>A0A0P9F7C3_9CHLR</name>
<evidence type="ECO:0000313" key="12">
    <source>
        <dbReference type="Proteomes" id="UP000050509"/>
    </source>
</evidence>
<dbReference type="HAMAP" id="MF_01318_B">
    <property type="entry name" value="Ribosomal_uL1_B"/>
    <property type="match status" value="1"/>
</dbReference>
<comment type="subunit">
    <text evidence="9">Part of the 50S ribosomal subunit.</text>
</comment>
<dbReference type="PATRIC" id="fig|186479.3.peg.8959"/>
<dbReference type="InterPro" id="IPR028364">
    <property type="entry name" value="Ribosomal_uL1/biogenesis"/>
</dbReference>
<keyword evidence="12" id="KW-1185">Reference proteome</keyword>
<dbReference type="InterPro" id="IPR016095">
    <property type="entry name" value="Ribosomal_uL1_3-a/b-sand"/>
</dbReference>
<comment type="caution">
    <text evidence="11">The sequence shown here is derived from an EMBL/GenBank/DDBJ whole genome shotgun (WGS) entry which is preliminary data.</text>
</comment>
<keyword evidence="9" id="KW-0820">tRNA-binding</keyword>